<gene>
    <name evidence="1" type="ORF">H6G24_31120</name>
</gene>
<dbReference type="RefSeq" id="WP_190549997.1">
    <property type="nucleotide sequence ID" value="NZ_CAWPNO010000107.1"/>
</dbReference>
<proteinExistence type="predicted"/>
<sequence length="408" mass="46144">MSPVEENSHQNSIVAKAMNALLVAQRLQRNKLSLGADYVNLDSQNADDEWFQNGLSEADVPAESDNQSSPITSEGIILTPQQQQTAIARIANLLQTQPDSAGIRVQYLTLVADRGTLEQQQTAIQQTATWLQSHIEAAAVWEKYLILVSRVGTTQQQQAALVETLQWLASHPEDIYVREQYLVLMEIAGTTQQQQAAITQTSAWLKTHTEDRYVRQQYLYLVATVGSQQQQQQAVGDTTTWLRSHPQDQYVREQYLELINSEPTNRINLRRLHQILNLLGDSFDNLLANTTEPRLAFRSSTGIWQERYLEQFTLDKQIIQLNIAIRLETDTKISVRLQLQPIDNNNYYYLPETLQLILLSPSGDIIYQDQAGSNRELIEVIIPDGEPGDSFIAQIILGDTSMIKDIGV</sequence>
<comment type="caution">
    <text evidence="1">The sequence shown here is derived from an EMBL/GenBank/DDBJ whole genome shotgun (WGS) entry which is preliminary data.</text>
</comment>
<organism evidence="1 2">
    <name type="scientific">Calothrix parietina FACHB-288</name>
    <dbReference type="NCBI Taxonomy" id="2692896"/>
    <lineage>
        <taxon>Bacteria</taxon>
        <taxon>Bacillati</taxon>
        <taxon>Cyanobacteriota</taxon>
        <taxon>Cyanophyceae</taxon>
        <taxon>Nostocales</taxon>
        <taxon>Calotrichaceae</taxon>
        <taxon>Calothrix</taxon>
    </lineage>
</organism>
<keyword evidence="2" id="KW-1185">Reference proteome</keyword>
<evidence type="ECO:0000313" key="2">
    <source>
        <dbReference type="Proteomes" id="UP000658514"/>
    </source>
</evidence>
<accession>A0ABR8AJ05</accession>
<dbReference type="Proteomes" id="UP000658514">
    <property type="component" value="Unassembled WGS sequence"/>
</dbReference>
<name>A0ABR8AJ05_9CYAN</name>
<dbReference type="Pfam" id="PF08852">
    <property type="entry name" value="DUF1822"/>
    <property type="match status" value="1"/>
</dbReference>
<reference evidence="1 2" key="1">
    <citation type="journal article" date="2020" name="ISME J.">
        <title>Comparative genomics reveals insights into cyanobacterial evolution and habitat adaptation.</title>
        <authorList>
            <person name="Chen M.Y."/>
            <person name="Teng W.K."/>
            <person name="Zhao L."/>
            <person name="Hu C.X."/>
            <person name="Zhou Y.K."/>
            <person name="Han B.P."/>
            <person name="Song L.R."/>
            <person name="Shu W.S."/>
        </authorList>
    </citation>
    <scope>NUCLEOTIDE SEQUENCE [LARGE SCALE GENOMIC DNA]</scope>
    <source>
        <strain evidence="1 2">FACHB-288</strain>
    </source>
</reference>
<protein>
    <submittedName>
        <fullName evidence="1">DUF1822 family protein</fullName>
    </submittedName>
</protein>
<evidence type="ECO:0000313" key="1">
    <source>
        <dbReference type="EMBL" id="MBD2199874.1"/>
    </source>
</evidence>
<dbReference type="InterPro" id="IPR014951">
    <property type="entry name" value="DUF1822"/>
</dbReference>
<dbReference type="EMBL" id="JACJQH010000070">
    <property type="protein sequence ID" value="MBD2199874.1"/>
    <property type="molecule type" value="Genomic_DNA"/>
</dbReference>